<evidence type="ECO:0000256" key="4">
    <source>
        <dbReference type="ARBA" id="ARBA00008694"/>
    </source>
</evidence>
<comment type="function">
    <text evidence="1 13">N-acetylglutamate synthase involved in arginine biosynthesis.</text>
</comment>
<keyword evidence="8 13" id="KW-0808">Transferase</keyword>
<dbReference type="GeneID" id="30964651"/>
<evidence type="ECO:0000256" key="3">
    <source>
        <dbReference type="ARBA" id="ARBA00004925"/>
    </source>
</evidence>
<evidence type="ECO:0000313" key="16">
    <source>
        <dbReference type="EMBL" id="ODV57858.1"/>
    </source>
</evidence>
<evidence type="ECO:0000313" key="17">
    <source>
        <dbReference type="Proteomes" id="UP000095038"/>
    </source>
</evidence>
<keyword evidence="17" id="KW-1185">Reference proteome</keyword>
<evidence type="ECO:0000256" key="8">
    <source>
        <dbReference type="ARBA" id="ARBA00022679"/>
    </source>
</evidence>
<gene>
    <name evidence="16" type="ORF">ASCRUDRAFT_40278</name>
</gene>
<dbReference type="InterPro" id="IPR011190">
    <property type="entry name" value="GlcNAc_Synth_fun"/>
</dbReference>
<evidence type="ECO:0000256" key="13">
    <source>
        <dbReference type="PIRNR" id="PIRNR007892"/>
    </source>
</evidence>
<dbReference type="UniPathway" id="UPA00068">
    <property type="reaction ID" value="UER00106"/>
</dbReference>
<evidence type="ECO:0000256" key="14">
    <source>
        <dbReference type="SAM" id="MobiDB-lite"/>
    </source>
</evidence>
<dbReference type="EC" id="2.3.1.1" evidence="5 13"/>
<evidence type="ECO:0000256" key="5">
    <source>
        <dbReference type="ARBA" id="ARBA00012697"/>
    </source>
</evidence>
<dbReference type="PANTHER" id="PTHR23342">
    <property type="entry name" value="N-ACETYLGLUTAMATE SYNTHASE"/>
    <property type="match status" value="1"/>
</dbReference>
<evidence type="ECO:0000259" key="15">
    <source>
        <dbReference type="PROSITE" id="PS51731"/>
    </source>
</evidence>
<dbReference type="Proteomes" id="UP000095038">
    <property type="component" value="Unassembled WGS sequence"/>
</dbReference>
<evidence type="ECO:0000256" key="10">
    <source>
        <dbReference type="ARBA" id="ARBA00023128"/>
    </source>
</evidence>
<comment type="similarity">
    <text evidence="4 13">Belongs to the acetyltransferase family.</text>
</comment>
<evidence type="ECO:0000256" key="6">
    <source>
        <dbReference type="ARBA" id="ARBA00018802"/>
    </source>
</evidence>
<comment type="catalytic activity">
    <reaction evidence="12 13">
        <text>L-glutamate + acetyl-CoA = N-acetyl-L-glutamate + CoA + H(+)</text>
        <dbReference type="Rhea" id="RHEA:24292"/>
        <dbReference type="ChEBI" id="CHEBI:15378"/>
        <dbReference type="ChEBI" id="CHEBI:29985"/>
        <dbReference type="ChEBI" id="CHEBI:44337"/>
        <dbReference type="ChEBI" id="CHEBI:57287"/>
        <dbReference type="ChEBI" id="CHEBI:57288"/>
        <dbReference type="EC" id="2.3.1.1"/>
    </reaction>
</comment>
<dbReference type="InParanoid" id="A0A1D2V8D0"/>
<dbReference type="PROSITE" id="PS51731">
    <property type="entry name" value="GNAT_NAGS"/>
    <property type="match status" value="1"/>
</dbReference>
<dbReference type="FunCoup" id="A0A1D2V8D0">
    <property type="interactions" value="118"/>
</dbReference>
<keyword evidence="11 13" id="KW-0012">Acyltransferase</keyword>
<proteinExistence type="inferred from homology"/>
<dbReference type="RefSeq" id="XP_020044165.1">
    <property type="nucleotide sequence ID" value="XM_020191015.1"/>
</dbReference>
<sequence>MFSVKSCTNFPVRSRILNKHLRESSRLYSNYSTNYSNSYSNRFGFNIENSNRNDENGTGNENLNKTSSKNNGNSGNNTTFDNHHLNYFSNEKRELILTILNSTATKREAQTYFKKYTPLIANDENQLTKRNELINKLLLSDNIESVNNIDINNDSEIKEFIIKDNINDYKKKCEKKDILQLSKVLRISLIKFKNIKSISPKVLKNIGLTILKLIKLGVSPIIVIDEYNFNNHDYNVNNKLSFSQIEKNLERQCELIVNIIEDSINLFGGDNIIRELFEINEENEVLLNNIELVLIPLIQGVVPIIYPSGYYKVDSSIKFLPSDLINNENNENNENEDLLSIEKIIYIDPLGGIPSLERSTGSHVLVNLEQEYYDIISELNMGFLKPFIKEQHISNLNSLRGILNNLPDNCTGIITSPEAAGIINNHPNNGNVIENLVIKNPIVYNILTDRPIISSSLPVYLKKTPIVSTSIIRKGLGVKLLKNDTEEGLNLVELDTKGEISLVKLKELIDDSFRRNLDLEHYLRRVNGKVAGLVIVGDYEGGAIITYESAFDSAGRMVTVPYLDKFAVKRKAQSSTGVADIAFKSMVKDLFPDELVWRSRSNNPVNKWYYERSKGNFVLANTMWRCFWVGEHTREHVALEAYAAICRSISPSWAS</sequence>
<dbReference type="Gene3D" id="3.40.630.30">
    <property type="match status" value="1"/>
</dbReference>
<keyword evidence="9" id="KW-0809">Transit peptide</keyword>
<accession>A0A1D2V8D0</accession>
<comment type="subcellular location">
    <subcellularLocation>
        <location evidence="2 13">Mitochondrion</location>
    </subcellularLocation>
</comment>
<dbReference type="Pfam" id="PF04768">
    <property type="entry name" value="NAT"/>
    <property type="match status" value="1"/>
</dbReference>
<dbReference type="STRING" id="1344418.A0A1D2V8D0"/>
<name>A0A1D2V8D0_9ASCO</name>
<dbReference type="AlphaFoldDB" id="A0A1D2V8D0"/>
<evidence type="ECO:0000256" key="2">
    <source>
        <dbReference type="ARBA" id="ARBA00004173"/>
    </source>
</evidence>
<dbReference type="GO" id="GO:0004042">
    <property type="term" value="F:L-glutamate N-acetyltransferase activity"/>
    <property type="evidence" value="ECO:0007669"/>
    <property type="project" value="InterPro"/>
</dbReference>
<dbReference type="EMBL" id="KV454502">
    <property type="protein sequence ID" value="ODV57858.1"/>
    <property type="molecule type" value="Genomic_DNA"/>
</dbReference>
<evidence type="ECO:0000256" key="11">
    <source>
        <dbReference type="ARBA" id="ARBA00023315"/>
    </source>
</evidence>
<evidence type="ECO:0000256" key="12">
    <source>
        <dbReference type="ARBA" id="ARBA00048372"/>
    </source>
</evidence>
<feature type="region of interest" description="Disordered" evidence="14">
    <location>
        <begin position="50"/>
        <end position="78"/>
    </location>
</feature>
<evidence type="ECO:0000256" key="7">
    <source>
        <dbReference type="ARBA" id="ARBA00022605"/>
    </source>
</evidence>
<evidence type="ECO:0000256" key="1">
    <source>
        <dbReference type="ARBA" id="ARBA00002294"/>
    </source>
</evidence>
<comment type="pathway">
    <text evidence="3 13">Amino-acid biosynthesis; L-arginine biosynthesis; N(2)-acetyl-L-ornithine from L-glutamate: step 1/4.</text>
</comment>
<dbReference type="InterPro" id="IPR006855">
    <property type="entry name" value="Vertebrate-like_GNAT_dom"/>
</dbReference>
<dbReference type="GO" id="GO:0006592">
    <property type="term" value="P:ornithine biosynthetic process"/>
    <property type="evidence" value="ECO:0007669"/>
    <property type="project" value="TreeGrafter"/>
</dbReference>
<evidence type="ECO:0000256" key="9">
    <source>
        <dbReference type="ARBA" id="ARBA00022946"/>
    </source>
</evidence>
<feature type="compositionally biased region" description="Low complexity" evidence="14">
    <location>
        <begin position="64"/>
        <end position="78"/>
    </location>
</feature>
<reference evidence="17" key="1">
    <citation type="submission" date="2016-05" db="EMBL/GenBank/DDBJ databases">
        <title>Comparative genomics of biotechnologically important yeasts.</title>
        <authorList>
            <consortium name="DOE Joint Genome Institute"/>
            <person name="Riley R."/>
            <person name="Haridas S."/>
            <person name="Wolfe K.H."/>
            <person name="Lopes M.R."/>
            <person name="Hittinger C.T."/>
            <person name="Goker M."/>
            <person name="Salamov A."/>
            <person name="Wisecaver J."/>
            <person name="Long T.M."/>
            <person name="Aerts A.L."/>
            <person name="Barry K."/>
            <person name="Choi C."/>
            <person name="Clum A."/>
            <person name="Coughlan A.Y."/>
            <person name="Deshpande S."/>
            <person name="Douglass A.P."/>
            <person name="Hanson S.J."/>
            <person name="Klenk H.-P."/>
            <person name="Labutti K."/>
            <person name="Lapidus A."/>
            <person name="Lindquist E."/>
            <person name="Lipzen A."/>
            <person name="Meier-Kolthoff J.P."/>
            <person name="Ohm R.A."/>
            <person name="Otillar R.P."/>
            <person name="Pangilinan J."/>
            <person name="Peng Y."/>
            <person name="Rokas A."/>
            <person name="Rosa C.A."/>
            <person name="Scheuner C."/>
            <person name="Sibirny A.A."/>
            <person name="Slot J.C."/>
            <person name="Stielow J.B."/>
            <person name="Sun H."/>
            <person name="Kurtzman C.P."/>
            <person name="Blackwell M."/>
            <person name="Grigoriev I.V."/>
            <person name="Jeffries T.W."/>
        </authorList>
    </citation>
    <scope>NUCLEOTIDE SEQUENCE [LARGE SCALE GENOMIC DNA]</scope>
    <source>
        <strain evidence="17">DSM 1968</strain>
    </source>
</reference>
<dbReference type="GO" id="GO:0005759">
    <property type="term" value="C:mitochondrial matrix"/>
    <property type="evidence" value="ECO:0007669"/>
    <property type="project" value="TreeGrafter"/>
</dbReference>
<dbReference type="PIRSF" id="PIRSF007892">
    <property type="entry name" value="NAGS_fungal"/>
    <property type="match status" value="1"/>
</dbReference>
<keyword evidence="7 13" id="KW-0028">Amino-acid biosynthesis</keyword>
<dbReference type="GO" id="GO:0006526">
    <property type="term" value="P:L-arginine biosynthetic process"/>
    <property type="evidence" value="ECO:0007669"/>
    <property type="project" value="UniProtKB-UniPathway"/>
</dbReference>
<organism evidence="16 17">
    <name type="scientific">Ascoidea rubescens DSM 1968</name>
    <dbReference type="NCBI Taxonomy" id="1344418"/>
    <lineage>
        <taxon>Eukaryota</taxon>
        <taxon>Fungi</taxon>
        <taxon>Dikarya</taxon>
        <taxon>Ascomycota</taxon>
        <taxon>Saccharomycotina</taxon>
        <taxon>Saccharomycetes</taxon>
        <taxon>Ascoideaceae</taxon>
        <taxon>Ascoidea</taxon>
    </lineage>
</organism>
<feature type="domain" description="N-acetyltransferase" evidence="15">
    <location>
        <begin position="489"/>
        <end position="652"/>
    </location>
</feature>
<keyword evidence="10 13" id="KW-0496">Mitochondrion</keyword>
<dbReference type="PANTHER" id="PTHR23342:SF4">
    <property type="entry name" value="AMINO-ACID ACETYLTRANSFERASE, MITOCHONDRIAL"/>
    <property type="match status" value="1"/>
</dbReference>
<dbReference type="OrthoDB" id="5585968at2759"/>
<protein>
    <recommendedName>
        <fullName evidence="6 13">Amino-acid acetyltransferase, mitochondrial</fullName>
        <ecNumber evidence="5 13">2.3.1.1</ecNumber>
    </recommendedName>
    <alternativeName>
        <fullName evidence="13">Glutamate N-acetyltransferase</fullName>
    </alternativeName>
    <alternativeName>
        <fullName evidence="13">N-acetylglutamate synthase</fullName>
    </alternativeName>
</protein>